<dbReference type="PANTHER" id="PTHR35617">
    <property type="entry name" value="PHAGE_INTEGRASE DOMAIN-CONTAINING PROTEIN"/>
    <property type="match status" value="1"/>
</dbReference>
<dbReference type="GO" id="GO:0015074">
    <property type="term" value="P:DNA integration"/>
    <property type="evidence" value="ECO:0007669"/>
    <property type="project" value="InterPro"/>
</dbReference>
<organism evidence="3 4">
    <name type="scientific">Daphnia magna</name>
    <dbReference type="NCBI Taxonomy" id="35525"/>
    <lineage>
        <taxon>Eukaryota</taxon>
        <taxon>Metazoa</taxon>
        <taxon>Ecdysozoa</taxon>
        <taxon>Arthropoda</taxon>
        <taxon>Crustacea</taxon>
        <taxon>Branchiopoda</taxon>
        <taxon>Diplostraca</taxon>
        <taxon>Cladocera</taxon>
        <taxon>Anomopoda</taxon>
        <taxon>Daphniidae</taxon>
        <taxon>Daphnia</taxon>
    </lineage>
</organism>
<feature type="compositionally biased region" description="Polar residues" evidence="2">
    <location>
        <begin position="327"/>
        <end position="339"/>
    </location>
</feature>
<dbReference type="PANTHER" id="PTHR35617:SF3">
    <property type="entry name" value="CORE-BINDING (CB) DOMAIN-CONTAINING PROTEIN"/>
    <property type="match status" value="1"/>
</dbReference>
<dbReference type="SUPFAM" id="SSF56349">
    <property type="entry name" value="DNA breaking-rejoining enzymes"/>
    <property type="match status" value="1"/>
</dbReference>
<dbReference type="GO" id="GO:0006310">
    <property type="term" value="P:DNA recombination"/>
    <property type="evidence" value="ECO:0007669"/>
    <property type="project" value="UniProtKB-KW"/>
</dbReference>
<gene>
    <name evidence="3" type="ORF">APZ42_031552</name>
</gene>
<name>A0A162DB95_9CRUS</name>
<dbReference type="OrthoDB" id="5960276at2759"/>
<evidence type="ECO:0000256" key="2">
    <source>
        <dbReference type="SAM" id="MobiDB-lite"/>
    </source>
</evidence>
<dbReference type="Proteomes" id="UP000076858">
    <property type="component" value="Unassembled WGS sequence"/>
</dbReference>
<dbReference type="InterPro" id="IPR011010">
    <property type="entry name" value="DNA_brk_join_enz"/>
</dbReference>
<dbReference type="InterPro" id="IPR013762">
    <property type="entry name" value="Integrase-like_cat_sf"/>
</dbReference>
<keyword evidence="4" id="KW-1185">Reference proteome</keyword>
<evidence type="ECO:0000313" key="4">
    <source>
        <dbReference type="Proteomes" id="UP000076858"/>
    </source>
</evidence>
<dbReference type="AlphaFoldDB" id="A0A162DB95"/>
<feature type="compositionally biased region" description="Polar residues" evidence="2">
    <location>
        <begin position="93"/>
        <end position="103"/>
    </location>
</feature>
<dbReference type="GO" id="GO:0003677">
    <property type="term" value="F:DNA binding"/>
    <property type="evidence" value="ECO:0007669"/>
    <property type="project" value="InterPro"/>
</dbReference>
<proteinExistence type="predicted"/>
<evidence type="ECO:0008006" key="5">
    <source>
        <dbReference type="Google" id="ProtNLM"/>
    </source>
</evidence>
<dbReference type="Gene3D" id="1.10.443.10">
    <property type="entry name" value="Intergrase catalytic core"/>
    <property type="match status" value="1"/>
</dbReference>
<evidence type="ECO:0000256" key="1">
    <source>
        <dbReference type="ARBA" id="ARBA00023172"/>
    </source>
</evidence>
<comment type="caution">
    <text evidence="3">The sequence shown here is derived from an EMBL/GenBank/DDBJ whole genome shotgun (WGS) entry which is preliminary data.</text>
</comment>
<keyword evidence="1" id="KW-0233">DNA recombination</keyword>
<protein>
    <recommendedName>
        <fullName evidence="5">Tyr recombinase domain-containing protein</fullName>
    </recommendedName>
</protein>
<feature type="region of interest" description="Disordered" evidence="2">
    <location>
        <begin position="317"/>
        <end position="345"/>
    </location>
</feature>
<feature type="region of interest" description="Disordered" evidence="2">
    <location>
        <begin position="80"/>
        <end position="103"/>
    </location>
</feature>
<sequence>MAKAIRVAMKLWASLYGEVLNSRRRNILSQFYPEYLSLLDDPKLLECGDHLFGPRFMSQLNSHARVQTTLNDIRLVETIPARSQHRNTDEQQKPANANNSGSYRATTISTGEGNLQASITSKPNAKNDLSWWIKHAKFDEGKAIIMPTSDVSICTDASLLGAPSCSKRIRCFTAASFGSAVVLRIDNTAAVSYINNLGGSKSAQLCAVALKIFACRYGIKETFNGRKLEAKQIIIQSNPINLVVGDRPIRERVELLTPFIRQLVLSAEHSLEERVLQELERSSSVRLSTVRPHSELPIEDLPGPSGASPRNAILAEPSLVPDRNGTSDRNPAGTSSQAEPSHVPIGSLSAPYAERIYSVNRLSGVVSEARAFRTMLRTSCFPLQGKIHNLHTSPPGTLGAVAFKSGKSYSSINILRSMVSSTFGFGPLGPSEIGKHPLVVVTLMAITTLLRCTEIASIQTSSIVISATEASFLLGKPRKTQHTGPLTRISIPAWPRNESICPVACLKKYLSATDPVRNKSNASNLFISTTKPFQTVGSPTIGCWIKVQLQEAGIDTAVFKAHSTRDVAASKAASNGVPINIILKQGHWASEFTFAKFYHRETVKDSNPTGWPVLDQEADDTEES</sequence>
<feature type="region of interest" description="Disordered" evidence="2">
    <location>
        <begin position="604"/>
        <end position="624"/>
    </location>
</feature>
<dbReference type="EMBL" id="LRGB01002969">
    <property type="protein sequence ID" value="KZS05295.1"/>
    <property type="molecule type" value="Genomic_DNA"/>
</dbReference>
<accession>A0A162DB95</accession>
<reference evidence="3 4" key="1">
    <citation type="submission" date="2016-03" db="EMBL/GenBank/DDBJ databases">
        <title>EvidentialGene: Evidence-directed Construction of Genes on Genomes.</title>
        <authorList>
            <person name="Gilbert D.G."/>
            <person name="Choi J.-H."/>
            <person name="Mockaitis K."/>
            <person name="Colbourne J."/>
            <person name="Pfrender M."/>
        </authorList>
    </citation>
    <scope>NUCLEOTIDE SEQUENCE [LARGE SCALE GENOMIC DNA]</scope>
    <source>
        <strain evidence="3 4">Xinb3</strain>
        <tissue evidence="3">Complete organism</tissue>
    </source>
</reference>
<evidence type="ECO:0000313" key="3">
    <source>
        <dbReference type="EMBL" id="KZS05295.1"/>
    </source>
</evidence>